<keyword evidence="1" id="KW-0732">Signal</keyword>
<evidence type="ECO:0000313" key="6">
    <source>
        <dbReference type="EMBL" id="MFM4892526.1"/>
    </source>
</evidence>
<dbReference type="Pfam" id="PF09864">
    <property type="entry name" value="MliC"/>
    <property type="match status" value="1"/>
</dbReference>
<dbReference type="Proteomes" id="UP001630969">
    <property type="component" value="Unassembled WGS sequence"/>
</dbReference>
<dbReference type="EMBL" id="JBGXBU010000001">
    <property type="protein sequence ID" value="MFM4892526.1"/>
    <property type="molecule type" value="Genomic_DNA"/>
</dbReference>
<dbReference type="InterPro" id="IPR036328">
    <property type="entry name" value="MliC_sf"/>
</dbReference>
<organism evidence="6 7">
    <name type="scientific">Aeromonas bivalvium</name>
    <dbReference type="NCBI Taxonomy" id="440079"/>
    <lineage>
        <taxon>Bacteria</taxon>
        <taxon>Pseudomonadati</taxon>
        <taxon>Pseudomonadota</taxon>
        <taxon>Gammaproteobacteria</taxon>
        <taxon>Aeromonadales</taxon>
        <taxon>Aeromonadaceae</taxon>
        <taxon>Aeromonas</taxon>
    </lineage>
</organism>
<protein>
    <submittedName>
        <fullName evidence="6">MliC family protein</fullName>
    </submittedName>
</protein>
<comment type="caution">
    <text evidence="6">The sequence shown here is derived from an EMBL/GenBank/DDBJ whole genome shotgun (WGS) entry which is preliminary data.</text>
</comment>
<keyword evidence="2" id="KW-0472">Membrane</keyword>
<evidence type="ECO:0000256" key="4">
    <source>
        <dbReference type="ARBA" id="ARBA00023288"/>
    </source>
</evidence>
<evidence type="ECO:0000256" key="1">
    <source>
        <dbReference type="ARBA" id="ARBA00022729"/>
    </source>
</evidence>
<dbReference type="SUPFAM" id="SSF141488">
    <property type="entry name" value="YdhA-like"/>
    <property type="match status" value="1"/>
</dbReference>
<keyword evidence="3" id="KW-0564">Palmitate</keyword>
<sequence length="99" mass="11099">MKKLVALIPVLGLAACSSPQPTQYQYNQYQCGEEMLAVTYDPQADMVQFPLNGVYQKLGRVESEKESARYSDGVTMFWTQGDQLTLTQKGVTLLNCTRL</sequence>
<dbReference type="PROSITE" id="PS51257">
    <property type="entry name" value="PROKAR_LIPOPROTEIN"/>
    <property type="match status" value="1"/>
</dbReference>
<reference evidence="6 7" key="1">
    <citation type="submission" date="2024-09" db="EMBL/GenBank/DDBJ databases">
        <title>Aeromonas strains Genome sequencing and assembly.</title>
        <authorList>
            <person name="Hu X."/>
            <person name="Tang B."/>
        </authorList>
    </citation>
    <scope>NUCLEOTIDE SEQUENCE [LARGE SCALE GENOMIC DNA]</scope>
    <source>
        <strain evidence="6 7">NB23SCDHY001</strain>
    </source>
</reference>
<dbReference type="Gene3D" id="2.40.128.200">
    <property type="match status" value="1"/>
</dbReference>
<evidence type="ECO:0000313" key="7">
    <source>
        <dbReference type="Proteomes" id="UP001630969"/>
    </source>
</evidence>
<keyword evidence="7" id="KW-1185">Reference proteome</keyword>
<dbReference type="GeneID" id="97219735"/>
<accession>A0ABW9GN09</accession>
<gene>
    <name evidence="6" type="ORF">ACEUDJ_06510</name>
</gene>
<dbReference type="RefSeq" id="WP_111873407.1">
    <property type="nucleotide sequence ID" value="NZ_JBGWZZ010000001.1"/>
</dbReference>
<proteinExistence type="predicted"/>
<keyword evidence="4" id="KW-0449">Lipoprotein</keyword>
<evidence type="ECO:0000259" key="5">
    <source>
        <dbReference type="Pfam" id="PF09864"/>
    </source>
</evidence>
<evidence type="ECO:0000256" key="3">
    <source>
        <dbReference type="ARBA" id="ARBA00023139"/>
    </source>
</evidence>
<evidence type="ECO:0000256" key="2">
    <source>
        <dbReference type="ARBA" id="ARBA00023136"/>
    </source>
</evidence>
<dbReference type="InterPro" id="IPR018660">
    <property type="entry name" value="MliC"/>
</dbReference>
<feature type="domain" description="C-type lysozyme inhibitor" evidence="5">
    <location>
        <begin position="29"/>
        <end position="91"/>
    </location>
</feature>
<name>A0ABW9GN09_9GAMM</name>